<reference evidence="3 4" key="1">
    <citation type="journal article" date="2019" name="Int. J. Syst. Evol. Microbiol.">
        <title>The Global Catalogue of Microorganisms (GCM) 10K type strain sequencing project: providing services to taxonomists for standard genome sequencing and annotation.</title>
        <authorList>
            <consortium name="The Broad Institute Genomics Platform"/>
            <consortium name="The Broad Institute Genome Sequencing Center for Infectious Disease"/>
            <person name="Wu L."/>
            <person name="Ma J."/>
        </authorList>
    </citation>
    <scope>NUCLEOTIDE SEQUENCE [LARGE SCALE GENOMIC DNA]</scope>
    <source>
        <strain evidence="3 4">JCM 15421</strain>
    </source>
</reference>
<dbReference type="Proteomes" id="UP001501523">
    <property type="component" value="Unassembled WGS sequence"/>
</dbReference>
<evidence type="ECO:0000256" key="1">
    <source>
        <dbReference type="SAM" id="MobiDB-lite"/>
    </source>
</evidence>
<organism evidence="3 4">
    <name type="scientific">Dokdonella soli</name>
    <dbReference type="NCBI Taxonomy" id="529810"/>
    <lineage>
        <taxon>Bacteria</taxon>
        <taxon>Pseudomonadati</taxon>
        <taxon>Pseudomonadota</taxon>
        <taxon>Gammaproteobacteria</taxon>
        <taxon>Lysobacterales</taxon>
        <taxon>Rhodanobacteraceae</taxon>
        <taxon>Dokdonella</taxon>
    </lineage>
</organism>
<name>A0ABN1IGD6_9GAMM</name>
<protein>
    <recommendedName>
        <fullName evidence="5">Lipoprotein</fullName>
    </recommendedName>
</protein>
<sequence length="95" mass="9630">MKALVITISMVVTCACAPAFARGGGAHSGGTHSNGAHSSSGGSHSIKGYVKKDGTYVAPAHATDPNKSRNDNWSTKGNVNPYTGKEGTKDPATGK</sequence>
<keyword evidence="4" id="KW-1185">Reference proteome</keyword>
<proteinExistence type="predicted"/>
<evidence type="ECO:0000313" key="4">
    <source>
        <dbReference type="Proteomes" id="UP001501523"/>
    </source>
</evidence>
<feature type="compositionally biased region" description="Polar residues" evidence="1">
    <location>
        <begin position="71"/>
        <end position="81"/>
    </location>
</feature>
<dbReference type="PROSITE" id="PS51257">
    <property type="entry name" value="PROKAR_LIPOPROTEIN"/>
    <property type="match status" value="1"/>
</dbReference>
<dbReference type="EMBL" id="BAAAEU010000006">
    <property type="protein sequence ID" value="GAA0711947.1"/>
    <property type="molecule type" value="Genomic_DNA"/>
</dbReference>
<accession>A0ABN1IGD6</accession>
<feature type="region of interest" description="Disordered" evidence="1">
    <location>
        <begin position="24"/>
        <end position="95"/>
    </location>
</feature>
<comment type="caution">
    <text evidence="3">The sequence shown here is derived from an EMBL/GenBank/DDBJ whole genome shotgun (WGS) entry which is preliminary data.</text>
</comment>
<keyword evidence="2" id="KW-0732">Signal</keyword>
<feature type="signal peptide" evidence="2">
    <location>
        <begin position="1"/>
        <end position="21"/>
    </location>
</feature>
<evidence type="ECO:0008006" key="5">
    <source>
        <dbReference type="Google" id="ProtNLM"/>
    </source>
</evidence>
<evidence type="ECO:0000256" key="2">
    <source>
        <dbReference type="SAM" id="SignalP"/>
    </source>
</evidence>
<feature type="compositionally biased region" description="Low complexity" evidence="1">
    <location>
        <begin position="29"/>
        <end position="45"/>
    </location>
</feature>
<gene>
    <name evidence="3" type="ORF">GCM10009105_14170</name>
</gene>
<evidence type="ECO:0000313" key="3">
    <source>
        <dbReference type="EMBL" id="GAA0711947.1"/>
    </source>
</evidence>
<feature type="chain" id="PRO_5045746518" description="Lipoprotein" evidence="2">
    <location>
        <begin position="22"/>
        <end position="95"/>
    </location>
</feature>